<protein>
    <submittedName>
        <fullName evidence="1">Uncharacterized protein</fullName>
    </submittedName>
</protein>
<evidence type="ECO:0000313" key="2">
    <source>
        <dbReference type="Proteomes" id="UP001151760"/>
    </source>
</evidence>
<reference evidence="1" key="1">
    <citation type="journal article" date="2022" name="Int. J. Mol. Sci.">
        <title>Draft Genome of Tanacetum Coccineum: Genomic Comparison of Closely Related Tanacetum-Family Plants.</title>
        <authorList>
            <person name="Yamashiro T."/>
            <person name="Shiraishi A."/>
            <person name="Nakayama K."/>
            <person name="Satake H."/>
        </authorList>
    </citation>
    <scope>NUCLEOTIDE SEQUENCE</scope>
</reference>
<proteinExistence type="predicted"/>
<evidence type="ECO:0000313" key="1">
    <source>
        <dbReference type="EMBL" id="GJT29575.1"/>
    </source>
</evidence>
<gene>
    <name evidence="1" type="ORF">Tco_0909850</name>
</gene>
<sequence>MQSSTIDGECGGGGGGSISIWSGIKLELSGCKAIRLIESKVSGGGGFELVSFLVVEMVREVVCLLVEVELILVWLVKEMMVELNMVMVVRWFLLTFGKHLEEIHMNWSQFGKKRDKNATLWNLDQALVCRSWRRRHDFHLRRHDFKATASQAFAMTSM</sequence>
<keyword evidence="2" id="KW-1185">Reference proteome</keyword>
<name>A0ABQ5CSG2_9ASTR</name>
<comment type="caution">
    <text evidence="1">The sequence shown here is derived from an EMBL/GenBank/DDBJ whole genome shotgun (WGS) entry which is preliminary data.</text>
</comment>
<dbReference type="Proteomes" id="UP001151760">
    <property type="component" value="Unassembled WGS sequence"/>
</dbReference>
<reference evidence="1" key="2">
    <citation type="submission" date="2022-01" db="EMBL/GenBank/DDBJ databases">
        <authorList>
            <person name="Yamashiro T."/>
            <person name="Shiraishi A."/>
            <person name="Satake H."/>
            <person name="Nakayama K."/>
        </authorList>
    </citation>
    <scope>NUCLEOTIDE SEQUENCE</scope>
</reference>
<dbReference type="EMBL" id="BQNB010014554">
    <property type="protein sequence ID" value="GJT29575.1"/>
    <property type="molecule type" value="Genomic_DNA"/>
</dbReference>
<accession>A0ABQ5CSG2</accession>
<organism evidence="1 2">
    <name type="scientific">Tanacetum coccineum</name>
    <dbReference type="NCBI Taxonomy" id="301880"/>
    <lineage>
        <taxon>Eukaryota</taxon>
        <taxon>Viridiplantae</taxon>
        <taxon>Streptophyta</taxon>
        <taxon>Embryophyta</taxon>
        <taxon>Tracheophyta</taxon>
        <taxon>Spermatophyta</taxon>
        <taxon>Magnoliopsida</taxon>
        <taxon>eudicotyledons</taxon>
        <taxon>Gunneridae</taxon>
        <taxon>Pentapetalae</taxon>
        <taxon>asterids</taxon>
        <taxon>campanulids</taxon>
        <taxon>Asterales</taxon>
        <taxon>Asteraceae</taxon>
        <taxon>Asteroideae</taxon>
        <taxon>Anthemideae</taxon>
        <taxon>Anthemidinae</taxon>
        <taxon>Tanacetum</taxon>
    </lineage>
</organism>